<gene>
    <name evidence="3" type="ORF">HNQ60_001213</name>
</gene>
<dbReference type="GO" id="GO:0006313">
    <property type="term" value="P:DNA transposition"/>
    <property type="evidence" value="ECO:0007669"/>
    <property type="project" value="InterPro"/>
</dbReference>
<dbReference type="EMBL" id="JACHHZ010000001">
    <property type="protein sequence ID" value="MBB6092367.1"/>
    <property type="molecule type" value="Genomic_DNA"/>
</dbReference>
<dbReference type="InterPro" id="IPR047650">
    <property type="entry name" value="Transpos_IS110"/>
</dbReference>
<dbReference type="GO" id="GO:0003677">
    <property type="term" value="F:DNA binding"/>
    <property type="evidence" value="ECO:0007669"/>
    <property type="project" value="InterPro"/>
</dbReference>
<evidence type="ECO:0000259" key="1">
    <source>
        <dbReference type="Pfam" id="PF01548"/>
    </source>
</evidence>
<comment type="caution">
    <text evidence="3">The sequence shown here is derived from an EMBL/GenBank/DDBJ whole genome shotgun (WGS) entry which is preliminary data.</text>
</comment>
<dbReference type="PANTHER" id="PTHR33055">
    <property type="entry name" value="TRANSPOSASE FOR INSERTION SEQUENCE ELEMENT IS1111A"/>
    <property type="match status" value="1"/>
</dbReference>
<dbReference type="InterPro" id="IPR002525">
    <property type="entry name" value="Transp_IS110-like_N"/>
</dbReference>
<accession>A0A841HHD7</accession>
<dbReference type="Proteomes" id="UP000588068">
    <property type="component" value="Unassembled WGS sequence"/>
</dbReference>
<dbReference type="NCBIfam" id="NF033542">
    <property type="entry name" value="transpos_IS110"/>
    <property type="match status" value="1"/>
</dbReference>
<dbReference type="InterPro" id="IPR003346">
    <property type="entry name" value="Transposase_20"/>
</dbReference>
<sequence length="375" mass="42398">MEVSMRNDSTVFVGLDVHQKSIVAAYAVDAAEPEDLGNIGILQRDLDRLCQQMRRKAQTVRFVYEAGPCGYAVYRYLTGKGFDCTVCAPSLIARKPGDRVKTDQRDARKLVRALRMNDLSAVHVPDATDEAFRDLVRVWSAARQDLAKAKQRLKSFLLVHDVRYAGTANWSEAHRRWLARFVFKETNSQLAFQEHLHAINDRLAQCERVEALLRESAVYWRFYPAILALQALRGVQFKVAVGLIAEIGEISRFASAPQLMAWLGLTPSEHSTCERRRQGAITRCGNANARRLLVEAAWAYRYPPKVSPSIQQRHAGLPKVILERAWDAQLRLCKRFRKLTARGKPHNVALVAVARELAGFIWDIGRMSAPTKVAH</sequence>
<feature type="domain" description="Transposase IS116/IS110/IS902 C-terminal" evidence="2">
    <location>
        <begin position="229"/>
        <end position="300"/>
    </location>
</feature>
<dbReference type="Pfam" id="PF02371">
    <property type="entry name" value="Transposase_20"/>
    <property type="match status" value="1"/>
</dbReference>
<protein>
    <submittedName>
        <fullName evidence="3">Transposase</fullName>
    </submittedName>
</protein>
<reference evidence="3 4" key="1">
    <citation type="submission" date="2020-08" db="EMBL/GenBank/DDBJ databases">
        <title>Genomic Encyclopedia of Type Strains, Phase IV (KMG-IV): sequencing the most valuable type-strain genomes for metagenomic binning, comparative biology and taxonomic classification.</title>
        <authorList>
            <person name="Goeker M."/>
        </authorList>
    </citation>
    <scope>NUCLEOTIDE SEQUENCE [LARGE SCALE GENOMIC DNA]</scope>
    <source>
        <strain evidence="3 4">DSM 26723</strain>
    </source>
</reference>
<organism evidence="3 4">
    <name type="scientific">Povalibacter uvarum</name>
    <dbReference type="NCBI Taxonomy" id="732238"/>
    <lineage>
        <taxon>Bacteria</taxon>
        <taxon>Pseudomonadati</taxon>
        <taxon>Pseudomonadota</taxon>
        <taxon>Gammaproteobacteria</taxon>
        <taxon>Steroidobacterales</taxon>
        <taxon>Steroidobacteraceae</taxon>
        <taxon>Povalibacter</taxon>
    </lineage>
</organism>
<evidence type="ECO:0000313" key="3">
    <source>
        <dbReference type="EMBL" id="MBB6092367.1"/>
    </source>
</evidence>
<proteinExistence type="predicted"/>
<feature type="domain" description="Transposase IS110-like N-terminal" evidence="1">
    <location>
        <begin position="13"/>
        <end position="157"/>
    </location>
</feature>
<name>A0A841HHD7_9GAMM</name>
<dbReference type="PANTHER" id="PTHR33055:SF15">
    <property type="entry name" value="TRANSPOSASE-RELATED"/>
    <property type="match status" value="1"/>
</dbReference>
<evidence type="ECO:0000259" key="2">
    <source>
        <dbReference type="Pfam" id="PF02371"/>
    </source>
</evidence>
<dbReference type="AlphaFoldDB" id="A0A841HHD7"/>
<dbReference type="Pfam" id="PF01548">
    <property type="entry name" value="DEDD_Tnp_IS110"/>
    <property type="match status" value="1"/>
</dbReference>
<dbReference type="GO" id="GO:0004803">
    <property type="term" value="F:transposase activity"/>
    <property type="evidence" value="ECO:0007669"/>
    <property type="project" value="InterPro"/>
</dbReference>
<evidence type="ECO:0000313" key="4">
    <source>
        <dbReference type="Proteomes" id="UP000588068"/>
    </source>
</evidence>
<keyword evidence="4" id="KW-1185">Reference proteome</keyword>